<evidence type="ECO:0008006" key="4">
    <source>
        <dbReference type="Google" id="ProtNLM"/>
    </source>
</evidence>
<accession>A0A7S8MYM0</accession>
<evidence type="ECO:0000313" key="2">
    <source>
        <dbReference type="EMBL" id="QPE05674.1"/>
    </source>
</evidence>
<feature type="transmembrane region" description="Helical" evidence="1">
    <location>
        <begin position="12"/>
        <end position="34"/>
    </location>
</feature>
<dbReference type="RefSeq" id="WP_195693689.1">
    <property type="nucleotide sequence ID" value="NZ_CP064760.1"/>
</dbReference>
<feature type="transmembrane region" description="Helical" evidence="1">
    <location>
        <begin position="65"/>
        <end position="83"/>
    </location>
</feature>
<keyword evidence="3" id="KW-1185">Reference proteome</keyword>
<dbReference type="AlphaFoldDB" id="A0A7S8MYM0"/>
<feature type="transmembrane region" description="Helical" evidence="1">
    <location>
        <begin position="89"/>
        <end position="110"/>
    </location>
</feature>
<protein>
    <recommendedName>
        <fullName evidence="4">Integral membrane protein</fullName>
    </recommendedName>
</protein>
<organism evidence="2 3">
    <name type="scientific">Microbacterium schleiferi</name>
    <dbReference type="NCBI Taxonomy" id="69362"/>
    <lineage>
        <taxon>Bacteria</taxon>
        <taxon>Bacillati</taxon>
        <taxon>Actinomycetota</taxon>
        <taxon>Actinomycetes</taxon>
        <taxon>Micrococcales</taxon>
        <taxon>Microbacteriaceae</taxon>
        <taxon>Microbacterium</taxon>
    </lineage>
</organism>
<evidence type="ECO:0000313" key="3">
    <source>
        <dbReference type="Proteomes" id="UP000594480"/>
    </source>
</evidence>
<name>A0A7S8MYM0_9MICO</name>
<proteinExistence type="predicted"/>
<reference evidence="2 3" key="1">
    <citation type="submission" date="2020-11" db="EMBL/GenBank/DDBJ databases">
        <title>Amino acid is mineralized and recycled by bacteria in oceanic microbiome.</title>
        <authorList>
            <person name="Zheng L.Y."/>
        </authorList>
    </citation>
    <scope>NUCLEOTIDE SEQUENCE [LARGE SCALE GENOMIC DNA]</scope>
    <source>
        <strain evidence="2 3">A32-1</strain>
    </source>
</reference>
<gene>
    <name evidence="2" type="ORF">IT882_06720</name>
</gene>
<dbReference type="Proteomes" id="UP000594480">
    <property type="component" value="Chromosome"/>
</dbReference>
<evidence type="ECO:0000256" key="1">
    <source>
        <dbReference type="SAM" id="Phobius"/>
    </source>
</evidence>
<keyword evidence="1" id="KW-0472">Membrane</keyword>
<dbReference type="EMBL" id="CP064760">
    <property type="protein sequence ID" value="QPE05674.1"/>
    <property type="molecule type" value="Genomic_DNA"/>
</dbReference>
<keyword evidence="1" id="KW-1133">Transmembrane helix</keyword>
<dbReference type="KEGG" id="msf:IT882_06720"/>
<sequence length="114" mass="11827">MRNSDVHSRSRSALVLSAILAALTVFDIVLHVAIDQVEPLRISGNLVVLAAALAVLLVPVARRAWIPALAGAISLALNLVFVAREGIGTMGAILVAVSTAMCAAIAIVLARQPR</sequence>
<keyword evidence="1" id="KW-0812">Transmembrane</keyword>
<feature type="transmembrane region" description="Helical" evidence="1">
    <location>
        <begin position="40"/>
        <end position="58"/>
    </location>
</feature>